<proteinExistence type="predicted"/>
<comment type="caution">
    <text evidence="2">The sequence shown here is derived from an EMBL/GenBank/DDBJ whole genome shotgun (WGS) entry which is preliminary data.</text>
</comment>
<dbReference type="SUPFAM" id="SSF109854">
    <property type="entry name" value="DinB/YfiT-like putative metalloenzymes"/>
    <property type="match status" value="1"/>
</dbReference>
<evidence type="ECO:0000259" key="1">
    <source>
        <dbReference type="Pfam" id="PF12867"/>
    </source>
</evidence>
<feature type="domain" description="DinB-like" evidence="1">
    <location>
        <begin position="33"/>
        <end position="168"/>
    </location>
</feature>
<dbReference type="AlphaFoldDB" id="A0A7W5ZTB2"/>
<dbReference type="EMBL" id="JACIBY010000020">
    <property type="protein sequence ID" value="MBB3841721.1"/>
    <property type="molecule type" value="Genomic_DNA"/>
</dbReference>
<name>A0A7W5ZTB2_9BACT</name>
<dbReference type="InterPro" id="IPR034660">
    <property type="entry name" value="DinB/YfiT-like"/>
</dbReference>
<dbReference type="Pfam" id="PF12867">
    <property type="entry name" value="DinB_2"/>
    <property type="match status" value="1"/>
</dbReference>
<organism evidence="2 3">
    <name type="scientific">Runella defluvii</name>
    <dbReference type="NCBI Taxonomy" id="370973"/>
    <lineage>
        <taxon>Bacteria</taxon>
        <taxon>Pseudomonadati</taxon>
        <taxon>Bacteroidota</taxon>
        <taxon>Cytophagia</taxon>
        <taxon>Cytophagales</taxon>
        <taxon>Spirosomataceae</taxon>
        <taxon>Runella</taxon>
    </lineage>
</organism>
<gene>
    <name evidence="2" type="ORF">FHS57_005750</name>
</gene>
<evidence type="ECO:0000313" key="2">
    <source>
        <dbReference type="EMBL" id="MBB3841721.1"/>
    </source>
</evidence>
<keyword evidence="3" id="KW-1185">Reference proteome</keyword>
<dbReference type="RefSeq" id="WP_183979574.1">
    <property type="nucleotide sequence ID" value="NZ_JACIBY010000020.1"/>
</dbReference>
<dbReference type="Proteomes" id="UP000541352">
    <property type="component" value="Unassembled WGS sequence"/>
</dbReference>
<sequence>MDIQSLQFPIGKWAPKGDYTAEEIQERLTTLKTIAAEYRALTEQLSHEELQKQYREGSWTIQQLIHHVADMHLLHYIRFKHALTEDNPNGVVAKIDAWATMEEAKTAPIGFSLQMIEGTHARWTNLMEQMSVEDFQKGYFHPLRQINVKLIDALDMGAWHAKHHLAHIKIALGK</sequence>
<dbReference type="NCBIfam" id="NF009807">
    <property type="entry name" value="PRK13291.1"/>
    <property type="match status" value="1"/>
</dbReference>
<accession>A0A7W5ZTB2</accession>
<protein>
    <recommendedName>
        <fullName evidence="1">DinB-like domain-containing protein</fullName>
    </recommendedName>
</protein>
<dbReference type="InterPro" id="IPR024775">
    <property type="entry name" value="DinB-like"/>
</dbReference>
<dbReference type="Gene3D" id="1.20.120.450">
    <property type="entry name" value="dinb family like domain"/>
    <property type="match status" value="1"/>
</dbReference>
<reference evidence="2 3" key="1">
    <citation type="submission" date="2020-08" db="EMBL/GenBank/DDBJ databases">
        <title>Genomic Encyclopedia of Type Strains, Phase IV (KMG-IV): sequencing the most valuable type-strain genomes for metagenomic binning, comparative biology and taxonomic classification.</title>
        <authorList>
            <person name="Goeker M."/>
        </authorList>
    </citation>
    <scope>NUCLEOTIDE SEQUENCE [LARGE SCALE GENOMIC DNA]</scope>
    <source>
        <strain evidence="2 3">DSM 17976</strain>
    </source>
</reference>
<evidence type="ECO:0000313" key="3">
    <source>
        <dbReference type="Proteomes" id="UP000541352"/>
    </source>
</evidence>